<gene>
    <name evidence="2" type="ORF">R50_0677</name>
</gene>
<dbReference type="PANTHER" id="PTHR43229">
    <property type="entry name" value="NODULATION PROTEIN J"/>
    <property type="match status" value="1"/>
</dbReference>
<evidence type="ECO:0000256" key="1">
    <source>
        <dbReference type="SAM" id="Phobius"/>
    </source>
</evidence>
<feature type="transmembrane region" description="Helical" evidence="1">
    <location>
        <begin position="31"/>
        <end position="52"/>
    </location>
</feature>
<feature type="transmembrane region" description="Helical" evidence="1">
    <location>
        <begin position="102"/>
        <end position="123"/>
    </location>
</feature>
<accession>A0A6F8ZEW9</accession>
<dbReference type="AlphaFoldDB" id="A0A6F8ZEW9"/>
<feature type="transmembrane region" description="Helical" evidence="1">
    <location>
        <begin position="64"/>
        <end position="81"/>
    </location>
</feature>
<dbReference type="PANTHER" id="PTHR43229:SF2">
    <property type="entry name" value="NODULATION PROTEIN J"/>
    <property type="match status" value="1"/>
</dbReference>
<keyword evidence="1" id="KW-1133">Transmembrane helix</keyword>
<name>A0A6F8ZEW9_9FIRM</name>
<sequence>MDRKPDAGRAGPVVMLGILFRMQLARLRQSWRPYLVVSAVMPAGIVLLLHLVDPHMSLSLRQQVVWGAMLLAASISGIVMLSQHVAHLKASGALDHYRVLPVSLAGLILVLAVVYGLFAWPGILLIGLEGAWLDHVAWSAGPAWVAVFLLEGLALGGIGALIGLLAPQEGLAGLFGNLVMMGVLFGGMVPLPPGPVRLAADLLPSGFGLALLRSLALGQPAGGGLWAGLTAYALVVWALASRVVARPE</sequence>
<protein>
    <submittedName>
        <fullName evidence="2">ABC transporter</fullName>
    </submittedName>
</protein>
<dbReference type="InterPro" id="IPR051784">
    <property type="entry name" value="Nod_factor_ABC_transporter"/>
</dbReference>
<keyword evidence="1" id="KW-0812">Transmembrane</keyword>
<reference evidence="2 3" key="1">
    <citation type="submission" date="2020-02" db="EMBL/GenBank/DDBJ databases">
        <authorList>
            <person name="Hogendoorn C."/>
        </authorList>
    </citation>
    <scope>NUCLEOTIDE SEQUENCE [LARGE SCALE GENOMIC DNA]</scope>
    <source>
        <strain evidence="2">R501</strain>
    </source>
</reference>
<evidence type="ECO:0000313" key="3">
    <source>
        <dbReference type="Proteomes" id="UP000503399"/>
    </source>
</evidence>
<keyword evidence="1" id="KW-0472">Membrane</keyword>
<dbReference type="KEGG" id="hfv:R50_0677"/>
<keyword evidence="3" id="KW-1185">Reference proteome</keyword>
<feature type="transmembrane region" description="Helical" evidence="1">
    <location>
        <begin position="225"/>
        <end position="245"/>
    </location>
</feature>
<evidence type="ECO:0000313" key="2">
    <source>
        <dbReference type="EMBL" id="CAB1128183.1"/>
    </source>
</evidence>
<proteinExistence type="predicted"/>
<dbReference type="EMBL" id="LR778114">
    <property type="protein sequence ID" value="CAB1128183.1"/>
    <property type="molecule type" value="Genomic_DNA"/>
</dbReference>
<organism evidence="2 3">
    <name type="scientific">Candidatus Hydrogenisulfobacillus filiaventi</name>
    <dbReference type="NCBI Taxonomy" id="2707344"/>
    <lineage>
        <taxon>Bacteria</taxon>
        <taxon>Bacillati</taxon>
        <taxon>Bacillota</taxon>
        <taxon>Clostridia</taxon>
        <taxon>Eubacteriales</taxon>
        <taxon>Clostridiales Family XVII. Incertae Sedis</taxon>
        <taxon>Candidatus Hydrogenisulfobacillus</taxon>
    </lineage>
</organism>
<feature type="transmembrane region" description="Helical" evidence="1">
    <location>
        <begin position="143"/>
        <end position="164"/>
    </location>
</feature>
<dbReference type="Proteomes" id="UP000503399">
    <property type="component" value="Chromosome"/>
</dbReference>
<feature type="transmembrane region" description="Helical" evidence="1">
    <location>
        <begin position="171"/>
        <end position="191"/>
    </location>
</feature>